<accession>A0ABP9RRN7</accession>
<evidence type="ECO:0000313" key="9">
    <source>
        <dbReference type="EMBL" id="GAA5184609.1"/>
    </source>
</evidence>
<feature type="transmembrane region" description="Helical" evidence="7">
    <location>
        <begin position="317"/>
        <end position="334"/>
    </location>
</feature>
<feature type="transmembrane region" description="Helical" evidence="7">
    <location>
        <begin position="124"/>
        <end position="142"/>
    </location>
</feature>
<feature type="transmembrane region" description="Helical" evidence="7">
    <location>
        <begin position="93"/>
        <end position="118"/>
    </location>
</feature>
<feature type="transmembrane region" description="Helical" evidence="7">
    <location>
        <begin position="282"/>
        <end position="305"/>
    </location>
</feature>
<proteinExistence type="predicted"/>
<keyword evidence="6 7" id="KW-0472">Membrane</keyword>
<comment type="caution">
    <text evidence="9">The sequence shown here is derived from an EMBL/GenBank/DDBJ whole genome shotgun (WGS) entry which is preliminary data.</text>
</comment>
<dbReference type="Proteomes" id="UP001501570">
    <property type="component" value="Unassembled WGS sequence"/>
</dbReference>
<feature type="transmembrane region" description="Helical" evidence="7">
    <location>
        <begin position="62"/>
        <end position="81"/>
    </location>
</feature>
<name>A0ABP9RRN7_9ACTN</name>
<evidence type="ECO:0000256" key="2">
    <source>
        <dbReference type="ARBA" id="ARBA00022448"/>
    </source>
</evidence>
<dbReference type="PROSITE" id="PS50850">
    <property type="entry name" value="MFS"/>
    <property type="match status" value="1"/>
</dbReference>
<feature type="transmembrane region" description="Helical" evidence="7">
    <location>
        <begin position="410"/>
        <end position="432"/>
    </location>
</feature>
<sequence length="492" mass="49173">MGAEMSDTRAPWSRPGAPAPARPARALALLGTAQVTLIFTITMIGVPLPAIGRQFGVGRPELVLLSAAYGLSFSGLLLFGGRLSTRYGGRPTLTAGLAVFAAASVASAVAPGFGALALARFTQGIGAALIAPAAMVLLREVFPGPGRYRRAMATWGGLSVLGATAGVVLSGAVTALGSWRLVFGVPVLVAGLALPLVPRLLPAGRPGTRTPLDLPGAALATGGITLLDLGLVMAGDRAWSSPAVAAPLGCGLAALAGFLAVEARGRDPLLPPAFLADRRRAAALMVAGLSAAATTVACLFLPLYLQQIRGWSAPRTSLAFVPYAVALIAAGRAAGRLVERLRAPAVILVGLTFAACGLFLLAPLDPHTPYPTGLLPGLLLLPVGVALTFSASAVLATAGVPPAQTGLAGGVFNTAIELGPTAGVAVASALAAARTGHVAPAMSPAGATSDGYGWSFGATGLALALLATLIAVAVLPRRHTSVTTPETEGDRP</sequence>
<evidence type="ECO:0000256" key="4">
    <source>
        <dbReference type="ARBA" id="ARBA00022692"/>
    </source>
</evidence>
<feature type="transmembrane region" description="Helical" evidence="7">
    <location>
        <begin position="27"/>
        <end position="50"/>
    </location>
</feature>
<feature type="transmembrane region" description="Helical" evidence="7">
    <location>
        <begin position="341"/>
        <end position="362"/>
    </location>
</feature>
<dbReference type="Gene3D" id="1.20.1250.20">
    <property type="entry name" value="MFS general substrate transporter like domains"/>
    <property type="match status" value="1"/>
</dbReference>
<evidence type="ECO:0000259" key="8">
    <source>
        <dbReference type="PROSITE" id="PS50850"/>
    </source>
</evidence>
<evidence type="ECO:0000256" key="5">
    <source>
        <dbReference type="ARBA" id="ARBA00022989"/>
    </source>
</evidence>
<organism evidence="9 10">
    <name type="scientific">Rugosimonospora acidiphila</name>
    <dbReference type="NCBI Taxonomy" id="556531"/>
    <lineage>
        <taxon>Bacteria</taxon>
        <taxon>Bacillati</taxon>
        <taxon>Actinomycetota</taxon>
        <taxon>Actinomycetes</taxon>
        <taxon>Micromonosporales</taxon>
        <taxon>Micromonosporaceae</taxon>
        <taxon>Rugosimonospora</taxon>
    </lineage>
</organism>
<dbReference type="PANTHER" id="PTHR42718:SF46">
    <property type="entry name" value="BLR6921 PROTEIN"/>
    <property type="match status" value="1"/>
</dbReference>
<dbReference type="EMBL" id="BAABJQ010000006">
    <property type="protein sequence ID" value="GAA5184609.1"/>
    <property type="molecule type" value="Genomic_DNA"/>
</dbReference>
<dbReference type="PANTHER" id="PTHR42718">
    <property type="entry name" value="MAJOR FACILITATOR SUPERFAMILY MULTIDRUG TRANSPORTER MFSC"/>
    <property type="match status" value="1"/>
</dbReference>
<keyword evidence="10" id="KW-1185">Reference proteome</keyword>
<dbReference type="CDD" id="cd17321">
    <property type="entry name" value="MFS_MMR_MDR_like"/>
    <property type="match status" value="1"/>
</dbReference>
<comment type="subcellular location">
    <subcellularLocation>
        <location evidence="1">Cell membrane</location>
        <topology evidence="1">Multi-pass membrane protein</topology>
    </subcellularLocation>
</comment>
<feature type="transmembrane region" description="Helical" evidence="7">
    <location>
        <begin position="374"/>
        <end position="398"/>
    </location>
</feature>
<evidence type="ECO:0000313" key="10">
    <source>
        <dbReference type="Proteomes" id="UP001501570"/>
    </source>
</evidence>
<feature type="transmembrane region" description="Helical" evidence="7">
    <location>
        <begin position="214"/>
        <end position="233"/>
    </location>
</feature>
<evidence type="ECO:0000256" key="1">
    <source>
        <dbReference type="ARBA" id="ARBA00004651"/>
    </source>
</evidence>
<evidence type="ECO:0000256" key="7">
    <source>
        <dbReference type="SAM" id="Phobius"/>
    </source>
</evidence>
<evidence type="ECO:0000256" key="6">
    <source>
        <dbReference type="ARBA" id="ARBA00023136"/>
    </source>
</evidence>
<keyword evidence="4 7" id="KW-0812">Transmembrane</keyword>
<dbReference type="Pfam" id="PF07690">
    <property type="entry name" value="MFS_1"/>
    <property type="match status" value="1"/>
</dbReference>
<dbReference type="InterPro" id="IPR036259">
    <property type="entry name" value="MFS_trans_sf"/>
</dbReference>
<dbReference type="SUPFAM" id="SSF103473">
    <property type="entry name" value="MFS general substrate transporter"/>
    <property type="match status" value="1"/>
</dbReference>
<keyword evidence="5 7" id="KW-1133">Transmembrane helix</keyword>
<feature type="transmembrane region" description="Helical" evidence="7">
    <location>
        <begin position="154"/>
        <end position="175"/>
    </location>
</feature>
<evidence type="ECO:0000256" key="3">
    <source>
        <dbReference type="ARBA" id="ARBA00022475"/>
    </source>
</evidence>
<reference evidence="10" key="1">
    <citation type="journal article" date="2019" name="Int. J. Syst. Evol. Microbiol.">
        <title>The Global Catalogue of Microorganisms (GCM) 10K type strain sequencing project: providing services to taxonomists for standard genome sequencing and annotation.</title>
        <authorList>
            <consortium name="The Broad Institute Genomics Platform"/>
            <consortium name="The Broad Institute Genome Sequencing Center for Infectious Disease"/>
            <person name="Wu L."/>
            <person name="Ma J."/>
        </authorList>
    </citation>
    <scope>NUCLEOTIDE SEQUENCE [LARGE SCALE GENOMIC DNA]</scope>
    <source>
        <strain evidence="10">JCM 18304</strain>
    </source>
</reference>
<keyword evidence="3" id="KW-1003">Cell membrane</keyword>
<protein>
    <submittedName>
        <fullName evidence="9">MFS transporter</fullName>
    </submittedName>
</protein>
<feature type="transmembrane region" description="Helical" evidence="7">
    <location>
        <begin position="239"/>
        <end position="261"/>
    </location>
</feature>
<feature type="domain" description="Major facilitator superfamily (MFS) profile" evidence="8">
    <location>
        <begin position="26"/>
        <end position="479"/>
    </location>
</feature>
<dbReference type="InterPro" id="IPR011701">
    <property type="entry name" value="MFS"/>
</dbReference>
<dbReference type="Gene3D" id="1.20.1720.10">
    <property type="entry name" value="Multidrug resistance protein D"/>
    <property type="match status" value="1"/>
</dbReference>
<keyword evidence="2" id="KW-0813">Transport</keyword>
<gene>
    <name evidence="9" type="ORF">GCM10023322_26470</name>
</gene>
<dbReference type="InterPro" id="IPR020846">
    <property type="entry name" value="MFS_dom"/>
</dbReference>
<feature type="transmembrane region" description="Helical" evidence="7">
    <location>
        <begin position="181"/>
        <end position="202"/>
    </location>
</feature>
<feature type="transmembrane region" description="Helical" evidence="7">
    <location>
        <begin position="452"/>
        <end position="475"/>
    </location>
</feature>